<dbReference type="InterPro" id="IPR018247">
    <property type="entry name" value="EF_Hand_1_Ca_BS"/>
</dbReference>
<evidence type="ECO:0000256" key="1">
    <source>
        <dbReference type="ARBA" id="ARBA00022837"/>
    </source>
</evidence>
<feature type="domain" description="EF-hand" evidence="3">
    <location>
        <begin position="187"/>
        <end position="222"/>
    </location>
</feature>
<feature type="compositionally biased region" description="Polar residues" evidence="2">
    <location>
        <begin position="57"/>
        <end position="67"/>
    </location>
</feature>
<dbReference type="Gene3D" id="1.10.238.10">
    <property type="entry name" value="EF-hand"/>
    <property type="match status" value="1"/>
</dbReference>
<dbReference type="Pfam" id="PF13499">
    <property type="entry name" value="EF-hand_7"/>
    <property type="match status" value="1"/>
</dbReference>
<dbReference type="AlphaFoldDB" id="A0A7J7IMQ1"/>
<protein>
    <recommendedName>
        <fullName evidence="3">EF-hand domain-containing protein</fullName>
    </recommendedName>
</protein>
<dbReference type="InterPro" id="IPR002048">
    <property type="entry name" value="EF_hand_dom"/>
</dbReference>
<evidence type="ECO:0000313" key="5">
    <source>
        <dbReference type="Proteomes" id="UP000530660"/>
    </source>
</evidence>
<dbReference type="GO" id="GO:0005509">
    <property type="term" value="F:calcium ion binding"/>
    <property type="evidence" value="ECO:0007669"/>
    <property type="project" value="InterPro"/>
</dbReference>
<feature type="compositionally biased region" description="Basic and acidic residues" evidence="2">
    <location>
        <begin position="43"/>
        <end position="55"/>
    </location>
</feature>
<keyword evidence="1" id="KW-0106">Calcium</keyword>
<reference evidence="4 5" key="1">
    <citation type="journal article" date="2020" name="J. Phycol.">
        <title>Comparative genome analysis reveals Cyanidiococcus gen. nov., a new extremophilic red algal genus sister to Cyanidioschyzon (Cyanidioschyzonaceae, Rhodophyta).</title>
        <authorList>
            <person name="Liu S.-L."/>
            <person name="Chiang Y.-R."/>
            <person name="Yoon H.S."/>
            <person name="Fu H.-Y."/>
        </authorList>
    </citation>
    <scope>NUCLEOTIDE SEQUENCE [LARGE SCALE GENOMIC DNA]</scope>
    <source>
        <strain evidence="4 5">THAL066</strain>
    </source>
</reference>
<feature type="compositionally biased region" description="Basic and acidic residues" evidence="2">
    <location>
        <begin position="123"/>
        <end position="132"/>
    </location>
</feature>
<dbReference type="OrthoDB" id="343296at2759"/>
<evidence type="ECO:0000259" key="3">
    <source>
        <dbReference type="PROSITE" id="PS50222"/>
    </source>
</evidence>
<feature type="compositionally biased region" description="Basic residues" evidence="2">
    <location>
        <begin position="95"/>
        <end position="113"/>
    </location>
</feature>
<feature type="compositionally biased region" description="Low complexity" evidence="2">
    <location>
        <begin position="21"/>
        <end position="35"/>
    </location>
</feature>
<evidence type="ECO:0000256" key="2">
    <source>
        <dbReference type="SAM" id="MobiDB-lite"/>
    </source>
</evidence>
<dbReference type="PROSITE" id="PS50222">
    <property type="entry name" value="EF_HAND_2"/>
    <property type="match status" value="1"/>
</dbReference>
<gene>
    <name evidence="4" type="ORF">F1559_002719</name>
</gene>
<evidence type="ECO:0000313" key="4">
    <source>
        <dbReference type="EMBL" id="KAF6003854.1"/>
    </source>
</evidence>
<sequence>MTRSRRSVQGRVQKAEPTVKSNGSASLSGSQSTVSRLPSSNLRKADGPRGKRVHTESAANDNKPTNSEESETSWRPDESSSVDMMDKGCESGKSLGRKRRELNKKHAQVRRKERVGAEAEAAEADRLTERARSKPQAAEKSAETKQLKLSEITYVFDEIRDKHRSITARELMNAIVAHLGQQEADQMTDEDIISMIRQADSNGDGKVDKEEFERFVLKEIRL</sequence>
<organism evidence="4 5">
    <name type="scientific">Cyanidiococcus yangmingshanensis</name>
    <dbReference type="NCBI Taxonomy" id="2690220"/>
    <lineage>
        <taxon>Eukaryota</taxon>
        <taxon>Rhodophyta</taxon>
        <taxon>Bangiophyceae</taxon>
        <taxon>Cyanidiales</taxon>
        <taxon>Cyanidiaceae</taxon>
        <taxon>Cyanidiococcus</taxon>
    </lineage>
</organism>
<dbReference type="Proteomes" id="UP000530660">
    <property type="component" value="Unassembled WGS sequence"/>
</dbReference>
<dbReference type="EMBL" id="VWRR01000005">
    <property type="protein sequence ID" value="KAF6003854.1"/>
    <property type="molecule type" value="Genomic_DNA"/>
</dbReference>
<proteinExistence type="predicted"/>
<comment type="caution">
    <text evidence="4">The sequence shown here is derived from an EMBL/GenBank/DDBJ whole genome shotgun (WGS) entry which is preliminary data.</text>
</comment>
<dbReference type="PROSITE" id="PS00018">
    <property type="entry name" value="EF_HAND_1"/>
    <property type="match status" value="1"/>
</dbReference>
<dbReference type="SUPFAM" id="SSF47473">
    <property type="entry name" value="EF-hand"/>
    <property type="match status" value="1"/>
</dbReference>
<feature type="region of interest" description="Disordered" evidence="2">
    <location>
        <begin position="1"/>
        <end position="144"/>
    </location>
</feature>
<dbReference type="InterPro" id="IPR011992">
    <property type="entry name" value="EF-hand-dom_pair"/>
</dbReference>
<accession>A0A7J7IMQ1</accession>
<feature type="compositionally biased region" description="Basic and acidic residues" evidence="2">
    <location>
        <begin position="72"/>
        <end position="90"/>
    </location>
</feature>
<dbReference type="CDD" id="cd00051">
    <property type="entry name" value="EFh"/>
    <property type="match status" value="1"/>
</dbReference>
<name>A0A7J7IMQ1_9RHOD</name>
<keyword evidence="5" id="KW-1185">Reference proteome</keyword>